<evidence type="ECO:0000313" key="7">
    <source>
        <dbReference type="Proteomes" id="UP000282386"/>
    </source>
</evidence>
<dbReference type="GO" id="GO:0003700">
    <property type="term" value="F:DNA-binding transcription factor activity"/>
    <property type="evidence" value="ECO:0007669"/>
    <property type="project" value="InterPro"/>
</dbReference>
<feature type="compositionally biased region" description="Polar residues" evidence="4">
    <location>
        <begin position="990"/>
        <end position="1015"/>
    </location>
</feature>
<feature type="region of interest" description="Disordered" evidence="4">
    <location>
        <begin position="255"/>
        <end position="431"/>
    </location>
</feature>
<dbReference type="InterPro" id="IPR036390">
    <property type="entry name" value="WH_DNA-bd_sf"/>
</dbReference>
<dbReference type="Pfam" id="PF07729">
    <property type="entry name" value="FCD"/>
    <property type="match status" value="1"/>
</dbReference>
<dbReference type="Gene3D" id="1.20.120.530">
    <property type="entry name" value="GntR ligand-binding domain-like"/>
    <property type="match status" value="1"/>
</dbReference>
<evidence type="ECO:0000256" key="2">
    <source>
        <dbReference type="ARBA" id="ARBA00023125"/>
    </source>
</evidence>
<feature type="compositionally biased region" description="Low complexity" evidence="4">
    <location>
        <begin position="712"/>
        <end position="723"/>
    </location>
</feature>
<feature type="region of interest" description="Disordered" evidence="4">
    <location>
        <begin position="1132"/>
        <end position="1318"/>
    </location>
</feature>
<feature type="domain" description="HTH gntR-type" evidence="5">
    <location>
        <begin position="1"/>
        <end position="69"/>
    </location>
</feature>
<evidence type="ECO:0000256" key="1">
    <source>
        <dbReference type="ARBA" id="ARBA00023015"/>
    </source>
</evidence>
<keyword evidence="2" id="KW-0238">DNA-binding</keyword>
<dbReference type="EMBL" id="LR134479">
    <property type="protein sequence ID" value="VEI22350.1"/>
    <property type="molecule type" value="Genomic_DNA"/>
</dbReference>
<dbReference type="Proteomes" id="UP000282386">
    <property type="component" value="Chromosome"/>
</dbReference>
<feature type="compositionally biased region" description="Basic and acidic residues" evidence="4">
    <location>
        <begin position="477"/>
        <end position="492"/>
    </location>
</feature>
<dbReference type="InterPro" id="IPR036388">
    <property type="entry name" value="WH-like_DNA-bd_sf"/>
</dbReference>
<feature type="region of interest" description="Disordered" evidence="4">
    <location>
        <begin position="447"/>
        <end position="1102"/>
    </location>
</feature>
<feature type="compositionally biased region" description="Low complexity" evidence="4">
    <location>
        <begin position="856"/>
        <end position="895"/>
    </location>
</feature>
<protein>
    <submittedName>
        <fullName evidence="6">Transcriptional regulator NanR</fullName>
    </submittedName>
</protein>
<dbReference type="InterPro" id="IPR011711">
    <property type="entry name" value="GntR_C"/>
</dbReference>
<feature type="compositionally biased region" description="Polar residues" evidence="4">
    <location>
        <begin position="966"/>
        <end position="979"/>
    </location>
</feature>
<gene>
    <name evidence="6" type="ORF">NCTC10207_00425</name>
</gene>
<name>A0A7Z9A2M6_9MICC</name>
<organism evidence="6 7">
    <name type="scientific">Rothia aeria</name>
    <dbReference type="NCBI Taxonomy" id="172042"/>
    <lineage>
        <taxon>Bacteria</taxon>
        <taxon>Bacillati</taxon>
        <taxon>Actinomycetota</taxon>
        <taxon>Actinomycetes</taxon>
        <taxon>Micrococcales</taxon>
        <taxon>Micrococcaceae</taxon>
        <taxon>Rothia</taxon>
    </lineage>
</organism>
<dbReference type="InterPro" id="IPR000524">
    <property type="entry name" value="Tscrpt_reg_HTH_GntR"/>
</dbReference>
<feature type="compositionally biased region" description="Pro residues" evidence="4">
    <location>
        <begin position="1149"/>
        <end position="1159"/>
    </location>
</feature>
<dbReference type="SUPFAM" id="SSF48008">
    <property type="entry name" value="GntR ligand-binding domain-like"/>
    <property type="match status" value="1"/>
</dbReference>
<dbReference type="SMART" id="SM00895">
    <property type="entry name" value="FCD"/>
    <property type="match status" value="1"/>
</dbReference>
<feature type="compositionally biased region" description="Polar residues" evidence="4">
    <location>
        <begin position="1034"/>
        <end position="1043"/>
    </location>
</feature>
<evidence type="ECO:0000256" key="4">
    <source>
        <dbReference type="SAM" id="MobiDB-lite"/>
    </source>
</evidence>
<feature type="compositionally biased region" description="Low complexity" evidence="4">
    <location>
        <begin position="539"/>
        <end position="564"/>
    </location>
</feature>
<dbReference type="PROSITE" id="PS50949">
    <property type="entry name" value="HTH_GNTR"/>
    <property type="match status" value="1"/>
</dbReference>
<feature type="compositionally biased region" description="Gly residues" evidence="4">
    <location>
        <begin position="565"/>
        <end position="575"/>
    </location>
</feature>
<feature type="compositionally biased region" description="Polar residues" evidence="4">
    <location>
        <begin position="767"/>
        <end position="781"/>
    </location>
</feature>
<feature type="compositionally biased region" description="Low complexity" evidence="4">
    <location>
        <begin position="1263"/>
        <end position="1286"/>
    </location>
</feature>
<feature type="compositionally biased region" description="Polar residues" evidence="4">
    <location>
        <begin position="591"/>
        <end position="630"/>
    </location>
</feature>
<evidence type="ECO:0000313" key="6">
    <source>
        <dbReference type="EMBL" id="VEI22350.1"/>
    </source>
</evidence>
<feature type="compositionally biased region" description="Basic and acidic residues" evidence="4">
    <location>
        <begin position="1077"/>
        <end position="1102"/>
    </location>
</feature>
<reference evidence="6 7" key="1">
    <citation type="submission" date="2018-12" db="EMBL/GenBank/DDBJ databases">
        <authorList>
            <consortium name="Pathogen Informatics"/>
        </authorList>
    </citation>
    <scope>NUCLEOTIDE SEQUENCE [LARGE SCALE GENOMIC DNA]</scope>
    <source>
        <strain evidence="6 7">NCTC10207</strain>
    </source>
</reference>
<feature type="compositionally biased region" description="Low complexity" evidence="4">
    <location>
        <begin position="902"/>
        <end position="917"/>
    </location>
</feature>
<feature type="compositionally biased region" description="Basic and acidic residues" evidence="4">
    <location>
        <begin position="636"/>
        <end position="645"/>
    </location>
</feature>
<keyword evidence="3" id="KW-0804">Transcription</keyword>
<dbReference type="SUPFAM" id="SSF46785">
    <property type="entry name" value="Winged helix' DNA-binding domain"/>
    <property type="match status" value="1"/>
</dbReference>
<proteinExistence type="predicted"/>
<feature type="compositionally biased region" description="Polar residues" evidence="4">
    <location>
        <begin position="927"/>
        <end position="940"/>
    </location>
</feature>
<feature type="compositionally biased region" description="Low complexity" evidence="4">
    <location>
        <begin position="297"/>
        <end position="315"/>
    </location>
</feature>
<feature type="compositionally biased region" description="Polar residues" evidence="4">
    <location>
        <begin position="368"/>
        <end position="378"/>
    </location>
</feature>
<feature type="compositionally biased region" description="Low complexity" evidence="4">
    <location>
        <begin position="1139"/>
        <end position="1148"/>
    </location>
</feature>
<feature type="compositionally biased region" description="Polar residues" evidence="4">
    <location>
        <begin position="1300"/>
        <end position="1318"/>
    </location>
</feature>
<feature type="compositionally biased region" description="Polar residues" evidence="4">
    <location>
        <begin position="349"/>
        <end position="359"/>
    </location>
</feature>
<dbReference type="RefSeq" id="WP_126499627.1">
    <property type="nucleotide sequence ID" value="NZ_CAJPQC010000013.1"/>
</dbReference>
<evidence type="ECO:0000259" key="5">
    <source>
        <dbReference type="PROSITE" id="PS50949"/>
    </source>
</evidence>
<sequence>MAIHRKILRWLENELTEGNLQLGQDLPDDQRIARAIGLGRSRTREGLKTLEDMDLVRLYSGKGKEIIAHLNEEPAMAAAEPLRLHMAVSRYPKRDLVQTHMLLEGWSVANIDPGVADFDEVDELLEEMQEGGHPIREFLDLYLDFHLELSRLANNELIAGLLIAIRQPTFDALLSLAGRVPLWSSTMERLNAENRAVLEAVKDADSATARNLMMNQMRGLFDEAGVDLDESAVALTGMPGTSDLRMFEPVDIEDDFGPFPEEGPSFGWGFGAERFGNAPGGAPVPSSGSQQARRDTSQQSQQHYDGQQGQQEQQSNLPLSFGTASGRAAAAFTRPSEGGSPAAQGGNNGASQHPENASGQPYEVDNAASAQAPDQSMQHGPVPGGEEQGAAQPTPAQEVLIQATSALPLPIQPLPVDPDASQPLRLTDDEPLIQATAAIPLDMRVIPAQGLPEKKPQSAVSGEDASKAAAKPGDTPAKAEGEQADKASEDSQKQGSATKDTGKKDAEDAQAQKAKGGAQPAAGDTPAQPTPGEDKHAEGQSGKDQQAQDQQSQEQDQAKQPQGKQAGGKPGGSPSGSGQKTDAAKDEQKSSTEAVQSQPAQGEQKGQSKQSADSSPQGQKNQSDGAQQADGSAPLKDGDAPKDVKASVAQKSAQPDAQKPDAQTAGDQKAEAKSPKQGAQDDQQKAQDAQKQGGSVSSKGKDGQNGQQATDNSGNSSAAQQNSKGSGAAQKSPQPDASGVNGSAGKDAASPKSGEQKAEKAAEQAQGTSAQESSAQENPAQQKEPAQKDSVQNKQDAKAAPQKPAGQEPDAQGPNSAAPKTDNGAGDNRADTAAQNGVKHNPGPHDDQGSAEKTGAAQTDAAQANTAQSSSSPQGSAQQGGQAQGPQSAQPAQAGNPDGKPQESASGSAQPASSPAEDPNGHAGSAGATNSQRPAANEQTGPPPVAGQGTAQEQPQQEVLGAVQSLDGQQARPISSLENPQAIPAAPDNGNGQAQPDVPQQVQNHASGQEAQGQETAPDAHNPQNHWDSAAPRTGSTPAQQPHSGPHTGQFGVSGPASAGIPIQGRTGPKPKLPENPVERKDAEQRRVAEENLARAAEERVKVIRAHSPSGVGRRHGQIITPVRAAVASPFSRPATGLQYPSAVSSQPQPQPQPQPGPAAPAAADTGNAEAPNGAVNSTPADALGVEHAPEALAERPLPPVEVLATTPIRIVPANTSGTPMVVKDERSTDERAPEEHASAERKRGWLSRMTRYLGLSSREQEQALQQQNNPQDSAHQQNTANHNQQVSASPQGAAADNSEGGTSDAANSADASQHSQQ</sequence>
<dbReference type="GO" id="GO:0003677">
    <property type="term" value="F:DNA binding"/>
    <property type="evidence" value="ECO:0007669"/>
    <property type="project" value="UniProtKB-KW"/>
</dbReference>
<feature type="compositionally biased region" description="Low complexity" evidence="4">
    <location>
        <begin position="509"/>
        <end position="524"/>
    </location>
</feature>
<feature type="compositionally biased region" description="Low complexity" evidence="4">
    <location>
        <begin position="792"/>
        <end position="809"/>
    </location>
</feature>
<accession>A0A7Z9A2M6</accession>
<feature type="compositionally biased region" description="Basic and acidic residues" evidence="4">
    <location>
        <begin position="1223"/>
        <end position="1244"/>
    </location>
</feature>
<dbReference type="Gene3D" id="1.10.10.10">
    <property type="entry name" value="Winged helix-like DNA-binding domain superfamily/Winged helix DNA-binding domain"/>
    <property type="match status" value="1"/>
</dbReference>
<feature type="compositionally biased region" description="Low complexity" evidence="4">
    <location>
        <begin position="676"/>
        <end position="694"/>
    </location>
</feature>
<keyword evidence="1" id="KW-0805">Transcription regulation</keyword>
<evidence type="ECO:0000256" key="3">
    <source>
        <dbReference type="ARBA" id="ARBA00023163"/>
    </source>
</evidence>
<dbReference type="InterPro" id="IPR008920">
    <property type="entry name" value="TF_FadR/GntR_C"/>
</dbReference>